<dbReference type="GO" id="GO:0006508">
    <property type="term" value="P:proteolysis"/>
    <property type="evidence" value="ECO:0007669"/>
    <property type="project" value="UniProtKB-KW"/>
</dbReference>
<evidence type="ECO:0000313" key="3">
    <source>
        <dbReference type="EMBL" id="PWW15113.1"/>
    </source>
</evidence>
<evidence type="ECO:0000259" key="1">
    <source>
        <dbReference type="Pfam" id="PF05299"/>
    </source>
</evidence>
<dbReference type="Gene3D" id="1.10.390.10">
    <property type="entry name" value="Neutral Protease Domain 2"/>
    <property type="match status" value="1"/>
</dbReference>
<dbReference type="Pfam" id="PF17899">
    <property type="entry name" value="Peptidase_M61_N"/>
    <property type="match status" value="1"/>
</dbReference>
<gene>
    <name evidence="3" type="ORF">DET45_102116</name>
</gene>
<comment type="caution">
    <text evidence="3">The sequence shown here is derived from an EMBL/GenBank/DDBJ whole genome shotgun (WGS) entry which is preliminary data.</text>
</comment>
<dbReference type="Proteomes" id="UP000246964">
    <property type="component" value="Unassembled WGS sequence"/>
</dbReference>
<proteinExistence type="predicted"/>
<dbReference type="RefSeq" id="WP_110075057.1">
    <property type="nucleotide sequence ID" value="NZ_QGTT01000002.1"/>
</dbReference>
<reference evidence="3 4" key="1">
    <citation type="submission" date="2018-05" db="EMBL/GenBank/DDBJ databases">
        <title>Freshwater and sediment microbial communities from various areas in North America, analyzing microbe dynamics in response to fracking.</title>
        <authorList>
            <person name="Lamendella R."/>
        </authorList>
    </citation>
    <scope>NUCLEOTIDE SEQUENCE [LARGE SCALE GENOMIC DNA]</scope>
    <source>
        <strain evidence="3 4">125B1</strain>
    </source>
</reference>
<keyword evidence="3" id="KW-0378">Hydrolase</keyword>
<dbReference type="InterPro" id="IPR036034">
    <property type="entry name" value="PDZ_sf"/>
</dbReference>
<evidence type="ECO:0000259" key="2">
    <source>
        <dbReference type="Pfam" id="PF17899"/>
    </source>
</evidence>
<keyword evidence="3" id="KW-0645">Protease</keyword>
<dbReference type="InterPro" id="IPR024191">
    <property type="entry name" value="Peptidase_M61"/>
</dbReference>
<dbReference type="SUPFAM" id="SSF50156">
    <property type="entry name" value="PDZ domain-like"/>
    <property type="match status" value="1"/>
</dbReference>
<dbReference type="GO" id="GO:0008237">
    <property type="term" value="F:metallopeptidase activity"/>
    <property type="evidence" value="ECO:0007669"/>
    <property type="project" value="UniProtKB-KW"/>
</dbReference>
<dbReference type="SUPFAM" id="SSF55486">
    <property type="entry name" value="Metalloproteases ('zincins'), catalytic domain"/>
    <property type="match status" value="1"/>
</dbReference>
<dbReference type="Gene3D" id="2.60.40.3650">
    <property type="match status" value="1"/>
</dbReference>
<organism evidence="3 4">
    <name type="scientific">Pseudidiomarina maritima</name>
    <dbReference type="NCBI Taxonomy" id="519453"/>
    <lineage>
        <taxon>Bacteria</taxon>
        <taxon>Pseudomonadati</taxon>
        <taxon>Pseudomonadota</taxon>
        <taxon>Gammaproteobacteria</taxon>
        <taxon>Alteromonadales</taxon>
        <taxon>Idiomarinaceae</taxon>
        <taxon>Pseudidiomarina</taxon>
    </lineage>
</organism>
<name>A0A317QC86_9GAMM</name>
<dbReference type="Gene3D" id="2.30.42.10">
    <property type="match status" value="1"/>
</dbReference>
<keyword evidence="3" id="KW-0482">Metalloprotease</keyword>
<dbReference type="OrthoDB" id="9778516at2"/>
<feature type="domain" description="Peptidase M61 catalytic" evidence="1">
    <location>
        <begin position="267"/>
        <end position="383"/>
    </location>
</feature>
<dbReference type="InterPro" id="IPR007963">
    <property type="entry name" value="Peptidase_M61_catalytic"/>
</dbReference>
<sequence length="586" mass="65364">MLQYRICVDNAAAHQFRVALDIPVTGPGALTLRLPAWIPGSYMIRDFARNLSKVTAHQAGHAVAIDLVDKQSWRIFPQQAGTVTVEYQVYAFDLSVRSAYLDQFFGFYNHSSLCLEVVELSEQPCQVAVSVPEGWRLATGMPRLSGSHFAAGEFRAENYQALIDYPVLMGPLNIHEFIAGGVKHALVLAGREFADSERICADLAAICEYQIAMFGHQPPFQQYLFLTMVVGKGFGGLEHSNSTALLCSRKDLAKPNKAAIDNDYRTFLSLCSHEYFHSWNVKTLKPREFLPYQLQQEQYTKQLWFYEGITSYYDDYVLHQAGLIDQATYLTLLGDTIARVYRAAGVTKQSVAESSFYAWTKFYKQDENSPNSIVSYYAKGALIALCLDLKIRLSSQHQLNLGLVLKDFWQAYGATSLGTEETTFVDFVDQQYAIQLAGFIDAAVYDTSELPLAELLAEFGVSLLTATSADDNSVVGKAVTPTHSVSLGAKYKASGAGLELQTVYEHEAAQQAGLSALDRIIAIDNLQVTDATLKEMFERYQPGQTVTVHAFRRDELFSTELTWQAPLQCNKVLKVTNPQLLQGWLR</sequence>
<dbReference type="AlphaFoldDB" id="A0A317QC86"/>
<keyword evidence="4" id="KW-1185">Reference proteome</keyword>
<dbReference type="Pfam" id="PF05299">
    <property type="entry name" value="Peptidase_M61"/>
    <property type="match status" value="1"/>
</dbReference>
<accession>A0A317QC86</accession>
<feature type="domain" description="Peptidase M61 N-terminal" evidence="2">
    <location>
        <begin position="3"/>
        <end position="170"/>
    </location>
</feature>
<dbReference type="InterPro" id="IPR027268">
    <property type="entry name" value="Peptidase_M4/M1_CTD_sf"/>
</dbReference>
<dbReference type="PIRSF" id="PIRSF016493">
    <property type="entry name" value="Glycyl_aminpptds"/>
    <property type="match status" value="1"/>
</dbReference>
<evidence type="ECO:0000313" key="4">
    <source>
        <dbReference type="Proteomes" id="UP000246964"/>
    </source>
</evidence>
<protein>
    <submittedName>
        <fullName evidence="3">Putative metalloprotease with PDZ domain</fullName>
    </submittedName>
</protein>
<dbReference type="InterPro" id="IPR040756">
    <property type="entry name" value="Peptidase_M61_N"/>
</dbReference>
<dbReference type="EMBL" id="QGTT01000002">
    <property type="protein sequence ID" value="PWW15113.1"/>
    <property type="molecule type" value="Genomic_DNA"/>
</dbReference>